<dbReference type="STRING" id="368408.Tpen_1330"/>
<evidence type="ECO:0000256" key="1">
    <source>
        <dbReference type="SAM" id="Phobius"/>
    </source>
</evidence>
<dbReference type="Proteomes" id="UP000000641">
    <property type="component" value="Chromosome"/>
</dbReference>
<keyword evidence="1" id="KW-0472">Membrane</keyword>
<feature type="transmembrane region" description="Helical" evidence="1">
    <location>
        <begin position="308"/>
        <end position="325"/>
    </location>
</feature>
<organism evidence="2 3">
    <name type="scientific">Thermofilum pendens (strain DSM 2475 / Hrk 5)</name>
    <dbReference type="NCBI Taxonomy" id="368408"/>
    <lineage>
        <taxon>Archaea</taxon>
        <taxon>Thermoproteota</taxon>
        <taxon>Thermoprotei</taxon>
        <taxon>Thermofilales</taxon>
        <taxon>Thermofilaceae</taxon>
        <taxon>Thermofilum</taxon>
    </lineage>
</organism>
<dbReference type="EMBL" id="CP000505">
    <property type="protein sequence ID" value="ABL78727.1"/>
    <property type="molecule type" value="Genomic_DNA"/>
</dbReference>
<feature type="transmembrane region" description="Helical" evidence="1">
    <location>
        <begin position="283"/>
        <end position="302"/>
    </location>
</feature>
<dbReference type="eggNOG" id="arCOG14242">
    <property type="taxonomic scope" value="Archaea"/>
</dbReference>
<dbReference type="HOGENOM" id="CLU_817894_0_0_2"/>
<name>A1RZU7_THEPD</name>
<keyword evidence="1" id="KW-1133">Transmembrane helix</keyword>
<feature type="transmembrane region" description="Helical" evidence="1">
    <location>
        <begin position="360"/>
        <end position="379"/>
    </location>
</feature>
<feature type="transmembrane region" description="Helical" evidence="1">
    <location>
        <begin position="337"/>
        <end position="354"/>
    </location>
</feature>
<feature type="transmembrane region" description="Helical" evidence="1">
    <location>
        <begin position="187"/>
        <end position="205"/>
    </location>
</feature>
<dbReference type="KEGG" id="tpe:Tpen_1330"/>
<dbReference type="EnsemblBacteria" id="ABL78727">
    <property type="protein sequence ID" value="ABL78727"/>
    <property type="gene ID" value="Tpen_1330"/>
</dbReference>
<dbReference type="AlphaFoldDB" id="A1RZU7"/>
<proteinExistence type="predicted"/>
<evidence type="ECO:0000313" key="3">
    <source>
        <dbReference type="Proteomes" id="UP000000641"/>
    </source>
</evidence>
<feature type="transmembrane region" description="Helical" evidence="1">
    <location>
        <begin position="12"/>
        <end position="36"/>
    </location>
</feature>
<accession>A1RZU7</accession>
<sequence length="388" mass="41882">MQSSLFRVARVLSFFTAHFLGSFEYLLALALLLLAIPYRGSIALFMNSLLDLEGRLGLEGALIPFSMYIYMRALYAKMPQLSPVASRTILGKTLYAVALVTVSAPLTLLTVPLFSLYRQSYLVSVLAAVALAVAQVYGTTPLLVATALVAPVRPVDAIAVLVFEALSRRESLAVVKVGREVMTTAGWLYRVLALVFALLIVYLVSAHGSPSPSCPCEARVTSLLGPAIECKGECPDDVALIVRSLIASLGVEYYLVLLAVASLDSYLDSYLRYLYVLGRRFSAKPLVTLVNLVALSAPLAILLPGFEAAGSLYALLVATLTLWVLKPDIYRSNGLLAYYLVTILALFLLVPALSPLATVAGYYALLALALPMPLIPWAVEYARHKLGC</sequence>
<gene>
    <name evidence="2" type="ordered locus">Tpen_1330</name>
</gene>
<feature type="transmembrane region" description="Helical" evidence="1">
    <location>
        <begin position="56"/>
        <end position="75"/>
    </location>
</feature>
<feature type="transmembrane region" description="Helical" evidence="1">
    <location>
        <begin position="121"/>
        <end position="138"/>
    </location>
</feature>
<keyword evidence="1" id="KW-0812">Transmembrane</keyword>
<keyword evidence="3" id="KW-1185">Reference proteome</keyword>
<evidence type="ECO:0000313" key="2">
    <source>
        <dbReference type="EMBL" id="ABL78727.1"/>
    </source>
</evidence>
<feature type="transmembrane region" description="Helical" evidence="1">
    <location>
        <begin position="95"/>
        <end position="114"/>
    </location>
</feature>
<protein>
    <submittedName>
        <fullName evidence="2">Uncharacterized protein</fullName>
    </submittedName>
</protein>
<reference evidence="3" key="1">
    <citation type="journal article" date="2008" name="J. Bacteriol.">
        <title>Genome sequence of Thermofilum pendens reveals an exceptional loss of biosynthetic pathways without genome reduction.</title>
        <authorList>
            <person name="Anderson I."/>
            <person name="Rodriguez J."/>
            <person name="Susanti D."/>
            <person name="Porat I."/>
            <person name="Reich C."/>
            <person name="Ulrich L.E."/>
            <person name="Elkins J.G."/>
            <person name="Mavromatis K."/>
            <person name="Lykidis A."/>
            <person name="Kim E."/>
            <person name="Thompson L.S."/>
            <person name="Nolan M."/>
            <person name="Land M."/>
            <person name="Copeland A."/>
            <person name="Lapidus A."/>
            <person name="Lucas S."/>
            <person name="Detter C."/>
            <person name="Zhulin I.B."/>
            <person name="Olsen G.J."/>
            <person name="Whitman W."/>
            <person name="Mukhopadhyay B."/>
            <person name="Bristow J."/>
            <person name="Kyrpides N."/>
        </authorList>
    </citation>
    <scope>NUCLEOTIDE SEQUENCE [LARGE SCALE GENOMIC DNA]</scope>
    <source>
        <strain evidence="3">DSM 2475 / Hrk 5</strain>
    </source>
</reference>